<accession>A0ABW0ETH4</accession>
<evidence type="ECO:0000313" key="2">
    <source>
        <dbReference type="EMBL" id="MFC5290708.1"/>
    </source>
</evidence>
<dbReference type="Pfam" id="PF02575">
    <property type="entry name" value="YbaB_DNA_bd"/>
    <property type="match status" value="1"/>
</dbReference>
<feature type="region of interest" description="Disordered" evidence="1">
    <location>
        <begin position="95"/>
        <end position="140"/>
    </location>
</feature>
<dbReference type="SUPFAM" id="SSF82607">
    <property type="entry name" value="YbaB-like"/>
    <property type="match status" value="1"/>
</dbReference>
<name>A0ABW0ETH4_9PSEU</name>
<feature type="compositionally biased region" description="Low complexity" evidence="1">
    <location>
        <begin position="7"/>
        <end position="16"/>
    </location>
</feature>
<protein>
    <submittedName>
        <fullName evidence="2">YbaB/EbfC family nucleoid-associated protein</fullName>
    </submittedName>
</protein>
<proteinExistence type="predicted"/>
<keyword evidence="3" id="KW-1185">Reference proteome</keyword>
<dbReference type="Proteomes" id="UP001596157">
    <property type="component" value="Unassembled WGS sequence"/>
</dbReference>
<gene>
    <name evidence="2" type="ORF">ACFPM7_26950</name>
</gene>
<dbReference type="RefSeq" id="WP_378250603.1">
    <property type="nucleotide sequence ID" value="NZ_JBHSKF010000018.1"/>
</dbReference>
<evidence type="ECO:0000313" key="3">
    <source>
        <dbReference type="Proteomes" id="UP001596157"/>
    </source>
</evidence>
<dbReference type="InterPro" id="IPR036894">
    <property type="entry name" value="YbaB-like_sf"/>
</dbReference>
<feature type="region of interest" description="Disordered" evidence="1">
    <location>
        <begin position="1"/>
        <end position="23"/>
    </location>
</feature>
<sequence length="140" mass="15389">MDNPGKAARQMQQMAERMQERSRRFTELHTAMSALVVTETSADGAVRVAVDGNGLPTELTLTERSRGMDPERLSAELMATLRRAQAELRARVEAATRESVGDDEAGAAILAQYAQRFPDPEPAAPPPGRQPGYRFTEFDD</sequence>
<comment type="caution">
    <text evidence="2">The sequence shown here is derived from an EMBL/GenBank/DDBJ whole genome shotgun (WGS) entry which is preliminary data.</text>
</comment>
<feature type="compositionally biased region" description="Pro residues" evidence="1">
    <location>
        <begin position="120"/>
        <end position="129"/>
    </location>
</feature>
<evidence type="ECO:0000256" key="1">
    <source>
        <dbReference type="SAM" id="MobiDB-lite"/>
    </source>
</evidence>
<dbReference type="Gene3D" id="3.30.1310.10">
    <property type="entry name" value="Nucleoid-associated protein YbaB-like domain"/>
    <property type="match status" value="1"/>
</dbReference>
<organism evidence="2 3">
    <name type="scientific">Actinokineospora guangxiensis</name>
    <dbReference type="NCBI Taxonomy" id="1490288"/>
    <lineage>
        <taxon>Bacteria</taxon>
        <taxon>Bacillati</taxon>
        <taxon>Actinomycetota</taxon>
        <taxon>Actinomycetes</taxon>
        <taxon>Pseudonocardiales</taxon>
        <taxon>Pseudonocardiaceae</taxon>
        <taxon>Actinokineospora</taxon>
    </lineage>
</organism>
<reference evidence="3" key="1">
    <citation type="journal article" date="2019" name="Int. J. Syst. Evol. Microbiol.">
        <title>The Global Catalogue of Microorganisms (GCM) 10K type strain sequencing project: providing services to taxonomists for standard genome sequencing and annotation.</title>
        <authorList>
            <consortium name="The Broad Institute Genomics Platform"/>
            <consortium name="The Broad Institute Genome Sequencing Center for Infectious Disease"/>
            <person name="Wu L."/>
            <person name="Ma J."/>
        </authorList>
    </citation>
    <scope>NUCLEOTIDE SEQUENCE [LARGE SCALE GENOMIC DNA]</scope>
    <source>
        <strain evidence="3">CCUG 59778</strain>
    </source>
</reference>
<dbReference type="EMBL" id="JBHSKF010000018">
    <property type="protein sequence ID" value="MFC5290708.1"/>
    <property type="molecule type" value="Genomic_DNA"/>
</dbReference>
<dbReference type="InterPro" id="IPR004401">
    <property type="entry name" value="YbaB/EbfC"/>
</dbReference>